<evidence type="ECO:0000256" key="4">
    <source>
        <dbReference type="RuleBase" id="RU003919"/>
    </source>
</evidence>
<evidence type="ECO:0000256" key="3">
    <source>
        <dbReference type="ARBA" id="ARBA00023274"/>
    </source>
</evidence>
<dbReference type="Pfam" id="PF00312">
    <property type="entry name" value="Ribosomal_S15"/>
    <property type="match status" value="1"/>
</dbReference>
<dbReference type="Gene3D" id="1.10.287.10">
    <property type="entry name" value="S15/NS1, RNA-binding"/>
    <property type="match status" value="1"/>
</dbReference>
<dbReference type="GO" id="GO:0006412">
    <property type="term" value="P:translation"/>
    <property type="evidence" value="ECO:0007669"/>
    <property type="project" value="InterPro"/>
</dbReference>
<dbReference type="GO" id="GO:0005737">
    <property type="term" value="C:cytoplasm"/>
    <property type="evidence" value="ECO:0007669"/>
    <property type="project" value="UniProtKB-ARBA"/>
</dbReference>
<evidence type="ECO:0000256" key="7">
    <source>
        <dbReference type="SAM" id="SignalP"/>
    </source>
</evidence>
<dbReference type="GO" id="GO:0003735">
    <property type="term" value="F:structural constituent of ribosome"/>
    <property type="evidence" value="ECO:0007669"/>
    <property type="project" value="InterPro"/>
</dbReference>
<sequence>MFSRAVVIAFLAASSALVSEAFTAPARGPVRTCTSLGVSLSAVDDVTEAAEEPADFLFSESEMEDEESGEEDATPARFISAARIQELRVAHRRHETDTGSPEYQVAGITERISHLTNHLKEHPKDFSTRRGLVALVNKRRRLLNYLYREDEQRYVDIVKALGIRHKVPGAIPSKEDTYGRFPPQKSSKGKSKQKK</sequence>
<reference evidence="8 9" key="1">
    <citation type="journal article" date="2012" name="Genome Biol.">
        <title>Genome and low-iron response of an oceanic diatom adapted to chronic iron limitation.</title>
        <authorList>
            <person name="Lommer M."/>
            <person name="Specht M."/>
            <person name="Roy A.S."/>
            <person name="Kraemer L."/>
            <person name="Andreson R."/>
            <person name="Gutowska M.A."/>
            <person name="Wolf J."/>
            <person name="Bergner S.V."/>
            <person name="Schilhabel M.B."/>
            <person name="Klostermeier U.C."/>
            <person name="Beiko R.G."/>
            <person name="Rosenstiel P."/>
            <person name="Hippler M."/>
            <person name="Laroche J."/>
        </authorList>
    </citation>
    <scope>NUCLEOTIDE SEQUENCE [LARGE SCALE GENOMIC DNA]</scope>
    <source>
        <strain evidence="8 9">CCMP1005</strain>
    </source>
</reference>
<dbReference type="NCBIfam" id="TIGR00952">
    <property type="entry name" value="S15_bact"/>
    <property type="match status" value="1"/>
</dbReference>
<evidence type="ECO:0000313" key="9">
    <source>
        <dbReference type="Proteomes" id="UP000266841"/>
    </source>
</evidence>
<dbReference type="AlphaFoldDB" id="K0TMZ8"/>
<dbReference type="GO" id="GO:1990904">
    <property type="term" value="C:ribonucleoprotein complex"/>
    <property type="evidence" value="ECO:0007669"/>
    <property type="project" value="UniProtKB-KW"/>
</dbReference>
<dbReference type="Proteomes" id="UP000266841">
    <property type="component" value="Unassembled WGS sequence"/>
</dbReference>
<dbReference type="EMBL" id="AGNL01004826">
    <property type="protein sequence ID" value="EJK73112.1"/>
    <property type="molecule type" value="Genomic_DNA"/>
</dbReference>
<dbReference type="PANTHER" id="PTHR23321:SF26">
    <property type="entry name" value="SMALL RIBOSOMAL SUBUNIT PROTEIN US15M"/>
    <property type="match status" value="1"/>
</dbReference>
<dbReference type="CDD" id="cd00353">
    <property type="entry name" value="Ribosomal_S15p_S13e"/>
    <property type="match status" value="1"/>
</dbReference>
<dbReference type="eggNOG" id="KOG2815">
    <property type="taxonomic scope" value="Eukaryota"/>
</dbReference>
<feature type="chain" id="PRO_5030173191" description="30S ribosomal protein S15" evidence="7">
    <location>
        <begin position="22"/>
        <end position="195"/>
    </location>
</feature>
<comment type="similarity">
    <text evidence="1 4">Belongs to the universal ribosomal protein uS15 family.</text>
</comment>
<dbReference type="SMART" id="SM01387">
    <property type="entry name" value="Ribosomal_S15"/>
    <property type="match status" value="1"/>
</dbReference>
<name>K0TMZ8_THAOC</name>
<organism evidence="8 9">
    <name type="scientific">Thalassiosira oceanica</name>
    <name type="common">Marine diatom</name>
    <dbReference type="NCBI Taxonomy" id="159749"/>
    <lineage>
        <taxon>Eukaryota</taxon>
        <taxon>Sar</taxon>
        <taxon>Stramenopiles</taxon>
        <taxon>Ochrophyta</taxon>
        <taxon>Bacillariophyta</taxon>
        <taxon>Coscinodiscophyceae</taxon>
        <taxon>Thalassiosirophycidae</taxon>
        <taxon>Thalassiosirales</taxon>
        <taxon>Thalassiosiraceae</taxon>
        <taxon>Thalassiosira</taxon>
    </lineage>
</organism>
<dbReference type="GO" id="GO:0005840">
    <property type="term" value="C:ribosome"/>
    <property type="evidence" value="ECO:0007669"/>
    <property type="project" value="UniProtKB-KW"/>
</dbReference>
<dbReference type="PROSITE" id="PS00362">
    <property type="entry name" value="RIBOSOMAL_S15"/>
    <property type="match status" value="1"/>
</dbReference>
<dbReference type="HAMAP" id="MF_01343_B">
    <property type="entry name" value="Ribosomal_uS15_B"/>
    <property type="match status" value="1"/>
</dbReference>
<protein>
    <recommendedName>
        <fullName evidence="5">30S ribosomal protein S15</fullName>
    </recommendedName>
</protein>
<dbReference type="Gene3D" id="6.10.250.3130">
    <property type="match status" value="1"/>
</dbReference>
<evidence type="ECO:0000256" key="1">
    <source>
        <dbReference type="ARBA" id="ARBA00008434"/>
    </source>
</evidence>
<dbReference type="InterPro" id="IPR009068">
    <property type="entry name" value="uS15_NS1_RNA-bd_sf"/>
</dbReference>
<keyword evidence="9" id="KW-1185">Reference proteome</keyword>
<evidence type="ECO:0000256" key="6">
    <source>
        <dbReference type="SAM" id="MobiDB-lite"/>
    </source>
</evidence>
<evidence type="ECO:0000313" key="8">
    <source>
        <dbReference type="EMBL" id="EJK73112.1"/>
    </source>
</evidence>
<keyword evidence="3 4" id="KW-0687">Ribonucleoprotein</keyword>
<dbReference type="OrthoDB" id="441444at2759"/>
<dbReference type="PANTHER" id="PTHR23321">
    <property type="entry name" value="RIBOSOMAL PROTEIN S15, BACTERIAL AND ORGANELLAR"/>
    <property type="match status" value="1"/>
</dbReference>
<evidence type="ECO:0000256" key="2">
    <source>
        <dbReference type="ARBA" id="ARBA00022980"/>
    </source>
</evidence>
<gene>
    <name evidence="8" type="ORF">THAOC_05286</name>
</gene>
<feature type="region of interest" description="Disordered" evidence="6">
    <location>
        <begin position="169"/>
        <end position="195"/>
    </location>
</feature>
<accession>K0TMZ8</accession>
<dbReference type="OMA" id="ECLEMCA"/>
<evidence type="ECO:0000256" key="5">
    <source>
        <dbReference type="RuleBase" id="RU003920"/>
    </source>
</evidence>
<dbReference type="InterPro" id="IPR000589">
    <property type="entry name" value="Ribosomal_uS15"/>
</dbReference>
<keyword evidence="2 4" id="KW-0689">Ribosomal protein</keyword>
<comment type="caution">
    <text evidence="8">The sequence shown here is derived from an EMBL/GenBank/DDBJ whole genome shotgun (WGS) entry which is preliminary data.</text>
</comment>
<keyword evidence="7" id="KW-0732">Signal</keyword>
<dbReference type="InterPro" id="IPR005290">
    <property type="entry name" value="Ribosomal_uS15_bac-type"/>
</dbReference>
<proteinExistence type="inferred from homology"/>
<feature type="signal peptide" evidence="7">
    <location>
        <begin position="1"/>
        <end position="21"/>
    </location>
</feature>
<dbReference type="SUPFAM" id="SSF47060">
    <property type="entry name" value="S15/NS1 RNA-binding domain"/>
    <property type="match status" value="1"/>
</dbReference>